<sequence length="65" mass="7374">MCACNNTNDSIKYFVVEICISNTPTSIDEQQNCIYDCSSSNYTGSTTVKTSKALYNNEQYTHRYP</sequence>
<gene>
    <name evidence="1" type="ORF">THOM_2326</name>
</gene>
<proteinExistence type="predicted"/>
<reference evidence="1 2" key="1">
    <citation type="journal article" date="2012" name="PLoS Pathog.">
        <title>The genome of the obligate intracellular parasite Trachipleistophora hominis: new insights into microsporidian genome dynamics and reductive evolution.</title>
        <authorList>
            <person name="Heinz E."/>
            <person name="Williams T.A."/>
            <person name="Nakjang S."/>
            <person name="Noel C.J."/>
            <person name="Swan D.C."/>
            <person name="Goldberg A.V."/>
            <person name="Harris S.R."/>
            <person name="Weinmaier T."/>
            <person name="Markert S."/>
            <person name="Becher D."/>
            <person name="Bernhardt J."/>
            <person name="Dagan T."/>
            <person name="Hacker C."/>
            <person name="Lucocq J.M."/>
            <person name="Schweder T."/>
            <person name="Rattei T."/>
            <person name="Hall N."/>
            <person name="Hirt R.P."/>
            <person name="Embley T.M."/>
        </authorList>
    </citation>
    <scope>NUCLEOTIDE SEQUENCE [LARGE SCALE GENOMIC DNA]</scope>
</reference>
<name>L7JTL2_TRAHO</name>
<organism evidence="1 2">
    <name type="scientific">Trachipleistophora hominis</name>
    <name type="common">Microsporidian parasite</name>
    <dbReference type="NCBI Taxonomy" id="72359"/>
    <lineage>
        <taxon>Eukaryota</taxon>
        <taxon>Fungi</taxon>
        <taxon>Fungi incertae sedis</taxon>
        <taxon>Microsporidia</taxon>
        <taxon>Pleistophoridae</taxon>
        <taxon>Trachipleistophora</taxon>
    </lineage>
</organism>
<dbReference type="VEuPathDB" id="MicrosporidiaDB:THOM_2326"/>
<dbReference type="InParanoid" id="L7JTL2"/>
<dbReference type="EMBL" id="JH994026">
    <property type="protein sequence ID" value="ELQ74744.1"/>
    <property type="molecule type" value="Genomic_DNA"/>
</dbReference>
<accession>L7JTL2</accession>
<dbReference type="Proteomes" id="UP000011185">
    <property type="component" value="Unassembled WGS sequence"/>
</dbReference>
<evidence type="ECO:0000313" key="2">
    <source>
        <dbReference type="Proteomes" id="UP000011185"/>
    </source>
</evidence>
<evidence type="ECO:0000313" key="1">
    <source>
        <dbReference type="EMBL" id="ELQ74744.1"/>
    </source>
</evidence>
<keyword evidence="2" id="KW-1185">Reference proteome</keyword>
<dbReference type="HOGENOM" id="CLU_2851318_0_0_1"/>
<protein>
    <submittedName>
        <fullName evidence="1">Uncharacterized protein</fullName>
    </submittedName>
</protein>
<dbReference type="AlphaFoldDB" id="L7JTL2"/>